<keyword evidence="3" id="KW-1185">Reference proteome</keyword>
<name>A0ABR4C535_9HELO</name>
<evidence type="ECO:0000256" key="1">
    <source>
        <dbReference type="SAM" id="MobiDB-lite"/>
    </source>
</evidence>
<evidence type="ECO:0000313" key="3">
    <source>
        <dbReference type="Proteomes" id="UP001595075"/>
    </source>
</evidence>
<protein>
    <submittedName>
        <fullName evidence="2">Uncharacterized protein</fullName>
    </submittedName>
</protein>
<feature type="compositionally biased region" description="Low complexity" evidence="1">
    <location>
        <begin position="84"/>
        <end position="99"/>
    </location>
</feature>
<dbReference type="EMBL" id="JAZHXI010000013">
    <property type="protein sequence ID" value="KAL2065038.1"/>
    <property type="molecule type" value="Genomic_DNA"/>
</dbReference>
<comment type="caution">
    <text evidence="2">The sequence shown here is derived from an EMBL/GenBank/DDBJ whole genome shotgun (WGS) entry which is preliminary data.</text>
</comment>
<dbReference type="Proteomes" id="UP001595075">
    <property type="component" value="Unassembled WGS sequence"/>
</dbReference>
<evidence type="ECO:0000313" key="2">
    <source>
        <dbReference type="EMBL" id="KAL2065038.1"/>
    </source>
</evidence>
<feature type="region of interest" description="Disordered" evidence="1">
    <location>
        <begin position="59"/>
        <end position="145"/>
    </location>
</feature>
<feature type="compositionally biased region" description="Low complexity" evidence="1">
    <location>
        <begin position="62"/>
        <end position="74"/>
    </location>
</feature>
<gene>
    <name evidence="2" type="ORF">VTL71DRAFT_4178</name>
</gene>
<organism evidence="2 3">
    <name type="scientific">Oculimacula yallundae</name>
    <dbReference type="NCBI Taxonomy" id="86028"/>
    <lineage>
        <taxon>Eukaryota</taxon>
        <taxon>Fungi</taxon>
        <taxon>Dikarya</taxon>
        <taxon>Ascomycota</taxon>
        <taxon>Pezizomycotina</taxon>
        <taxon>Leotiomycetes</taxon>
        <taxon>Helotiales</taxon>
        <taxon>Ploettnerulaceae</taxon>
        <taxon>Oculimacula</taxon>
    </lineage>
</organism>
<accession>A0ABR4C535</accession>
<reference evidence="2 3" key="1">
    <citation type="journal article" date="2024" name="Commun. Biol.">
        <title>Comparative genomic analysis of thermophilic fungi reveals convergent evolutionary adaptations and gene losses.</title>
        <authorList>
            <person name="Steindorff A.S."/>
            <person name="Aguilar-Pontes M.V."/>
            <person name="Robinson A.J."/>
            <person name="Andreopoulos B."/>
            <person name="LaButti K."/>
            <person name="Kuo A."/>
            <person name="Mondo S."/>
            <person name="Riley R."/>
            <person name="Otillar R."/>
            <person name="Haridas S."/>
            <person name="Lipzen A."/>
            <person name="Grimwood J."/>
            <person name="Schmutz J."/>
            <person name="Clum A."/>
            <person name="Reid I.D."/>
            <person name="Moisan M.C."/>
            <person name="Butler G."/>
            <person name="Nguyen T.T.M."/>
            <person name="Dewar K."/>
            <person name="Conant G."/>
            <person name="Drula E."/>
            <person name="Henrissat B."/>
            <person name="Hansel C."/>
            <person name="Singer S."/>
            <person name="Hutchinson M.I."/>
            <person name="de Vries R.P."/>
            <person name="Natvig D.O."/>
            <person name="Powell A.J."/>
            <person name="Tsang A."/>
            <person name="Grigoriev I.V."/>
        </authorList>
    </citation>
    <scope>NUCLEOTIDE SEQUENCE [LARGE SCALE GENOMIC DNA]</scope>
    <source>
        <strain evidence="2 3">CBS 494.80</strain>
    </source>
</reference>
<sequence>MSLSRAFTTRRNAKMEDAALKRNLTTKHSFGSSLRQIKISAPVELLSTTNMLSYNAPDLYPSSSRSVSQSSQSGDESDRSTGMSSPPSSVESSPTTPEPNHLSCYFGKSTVPDNDAPVIPRRAPSHTKKNSIERSSSRMSASRKTSLSTLRSSINIITGNTDVPEQHPFGNELAQVSELAEEYGISKETLAVVDEEEQELVSRGLFKFGAEDYMSEIQGLFLSTFGDVRPAMSSMWI</sequence>
<proteinExistence type="predicted"/>